<reference evidence="1 2" key="1">
    <citation type="journal article" date="2016" name="Mol. Biol. Evol.">
        <title>Comparative Genomics of Early-Diverging Mushroom-Forming Fungi Provides Insights into the Origins of Lignocellulose Decay Capabilities.</title>
        <authorList>
            <person name="Nagy L.G."/>
            <person name="Riley R."/>
            <person name="Tritt A."/>
            <person name="Adam C."/>
            <person name="Daum C."/>
            <person name="Floudas D."/>
            <person name="Sun H."/>
            <person name="Yadav J.S."/>
            <person name="Pangilinan J."/>
            <person name="Larsson K.H."/>
            <person name="Matsuura K."/>
            <person name="Barry K."/>
            <person name="Labutti K."/>
            <person name="Kuo R."/>
            <person name="Ohm R.A."/>
            <person name="Bhattacharya S.S."/>
            <person name="Shirouzu T."/>
            <person name="Yoshinaga Y."/>
            <person name="Martin F.M."/>
            <person name="Grigoriev I.V."/>
            <person name="Hibbett D.S."/>
        </authorList>
    </citation>
    <scope>NUCLEOTIDE SEQUENCE [LARGE SCALE GENOMIC DNA]</scope>
    <source>
        <strain evidence="1 2">CBS 109695</strain>
    </source>
</reference>
<name>A0A166QQT8_9AGAM</name>
<organism evidence="1 2">
    <name type="scientific">Athelia psychrophila</name>
    <dbReference type="NCBI Taxonomy" id="1759441"/>
    <lineage>
        <taxon>Eukaryota</taxon>
        <taxon>Fungi</taxon>
        <taxon>Dikarya</taxon>
        <taxon>Basidiomycota</taxon>
        <taxon>Agaricomycotina</taxon>
        <taxon>Agaricomycetes</taxon>
        <taxon>Agaricomycetidae</taxon>
        <taxon>Atheliales</taxon>
        <taxon>Atheliaceae</taxon>
        <taxon>Athelia</taxon>
    </lineage>
</organism>
<dbReference type="AlphaFoldDB" id="A0A166QQT8"/>
<gene>
    <name evidence="1" type="ORF">FIBSPDRAFT_1040261</name>
</gene>
<protein>
    <submittedName>
        <fullName evidence="1">Uncharacterized protein</fullName>
    </submittedName>
</protein>
<dbReference type="EMBL" id="KV417509">
    <property type="protein sequence ID" value="KZP27436.1"/>
    <property type="molecule type" value="Genomic_DNA"/>
</dbReference>
<evidence type="ECO:0000313" key="2">
    <source>
        <dbReference type="Proteomes" id="UP000076532"/>
    </source>
</evidence>
<keyword evidence="2" id="KW-1185">Reference proteome</keyword>
<proteinExistence type="predicted"/>
<evidence type="ECO:0000313" key="1">
    <source>
        <dbReference type="EMBL" id="KZP27436.1"/>
    </source>
</evidence>
<accession>A0A166QQT8</accession>
<sequence>MASSNGTQLYAQGRARVIQTLDPSKLHPSDYVNLAGAKPKCFTPDSTFELGYNRLPHRIPFPKNSSGFLYLSSTTDKPQSAWEIRFRVTGSNAPRSFKSGADLLRPDHKPWHIPVRSLGNKQYAALWELLLQGGLVDGALVRLVEQ</sequence>
<dbReference type="Proteomes" id="UP000076532">
    <property type="component" value="Unassembled WGS sequence"/>
</dbReference>
<dbReference type="OrthoDB" id="2750929at2759"/>